<keyword evidence="2" id="KW-1185">Reference proteome</keyword>
<dbReference type="Proteomes" id="UP000075881">
    <property type="component" value="Unassembled WGS sequence"/>
</dbReference>
<organism evidence="1 2">
    <name type="scientific">Anopheles christyi</name>
    <dbReference type="NCBI Taxonomy" id="43041"/>
    <lineage>
        <taxon>Eukaryota</taxon>
        <taxon>Metazoa</taxon>
        <taxon>Ecdysozoa</taxon>
        <taxon>Arthropoda</taxon>
        <taxon>Hexapoda</taxon>
        <taxon>Insecta</taxon>
        <taxon>Pterygota</taxon>
        <taxon>Neoptera</taxon>
        <taxon>Endopterygota</taxon>
        <taxon>Diptera</taxon>
        <taxon>Nematocera</taxon>
        <taxon>Culicoidea</taxon>
        <taxon>Culicidae</taxon>
        <taxon>Anophelinae</taxon>
        <taxon>Anopheles</taxon>
    </lineage>
</organism>
<evidence type="ECO:0000313" key="2">
    <source>
        <dbReference type="Proteomes" id="UP000075881"/>
    </source>
</evidence>
<name>A0A182KI06_9DIPT</name>
<dbReference type="EnsemblMetazoa" id="ACHR014109-RA">
    <property type="protein sequence ID" value="ACHR014109-PA"/>
    <property type="gene ID" value="ACHR014109"/>
</dbReference>
<sequence length="155" mass="17324">MALNSPSGRGLTSYSGFDSTLGRKWSTASRLRCINFCKCCAKPGSICLIRPLRNICQFSFTAESCRSIRLLSFGCHLVFTIFAIVYRSAGKLSVSLSMFHSSGSKLCRYRICSFSDQVRKLSCFVLKYLFPTIHVCSRSRYCASSASNCLWLLCT</sequence>
<dbReference type="AlphaFoldDB" id="A0A182KI06"/>
<evidence type="ECO:0000313" key="1">
    <source>
        <dbReference type="EnsemblMetazoa" id="ACHR014109-PA"/>
    </source>
</evidence>
<proteinExistence type="predicted"/>
<reference evidence="2" key="1">
    <citation type="submission" date="2013-03" db="EMBL/GenBank/DDBJ databases">
        <title>The Genome Sequence of Anopheles christyi ACHKN1017.</title>
        <authorList>
            <consortium name="The Broad Institute Genomics Platform"/>
            <person name="Neafsey D.E."/>
            <person name="Besansky N."/>
            <person name="Walker B."/>
            <person name="Young S.K."/>
            <person name="Zeng Q."/>
            <person name="Gargeya S."/>
            <person name="Fitzgerald M."/>
            <person name="Haas B."/>
            <person name="Abouelleil A."/>
            <person name="Allen A.W."/>
            <person name="Alvarado L."/>
            <person name="Arachchi H.M."/>
            <person name="Berlin A.M."/>
            <person name="Chapman S.B."/>
            <person name="Gainer-Dewar J."/>
            <person name="Goldberg J."/>
            <person name="Griggs A."/>
            <person name="Gujja S."/>
            <person name="Hansen M."/>
            <person name="Howarth C."/>
            <person name="Imamovic A."/>
            <person name="Ireland A."/>
            <person name="Larimer J."/>
            <person name="McCowan C."/>
            <person name="Murphy C."/>
            <person name="Pearson M."/>
            <person name="Poon T.W."/>
            <person name="Priest M."/>
            <person name="Roberts A."/>
            <person name="Saif S."/>
            <person name="Shea T."/>
            <person name="Sisk P."/>
            <person name="Sykes S."/>
            <person name="Wortman J."/>
            <person name="Nusbaum C."/>
            <person name="Birren B."/>
        </authorList>
    </citation>
    <scope>NUCLEOTIDE SEQUENCE [LARGE SCALE GENOMIC DNA]</scope>
    <source>
        <strain evidence="2">ACHKN1017</strain>
    </source>
</reference>
<accession>A0A182KI06</accession>
<dbReference type="VEuPathDB" id="VectorBase:ACHR014109"/>
<protein>
    <submittedName>
        <fullName evidence="1">Uncharacterized protein</fullName>
    </submittedName>
</protein>
<reference evidence="1" key="2">
    <citation type="submission" date="2020-05" db="UniProtKB">
        <authorList>
            <consortium name="EnsemblMetazoa"/>
        </authorList>
    </citation>
    <scope>IDENTIFICATION</scope>
    <source>
        <strain evidence="1">ACHKN1017</strain>
    </source>
</reference>